<dbReference type="SUPFAM" id="SSF53098">
    <property type="entry name" value="Ribonuclease H-like"/>
    <property type="match status" value="1"/>
</dbReference>
<dbReference type="SUPFAM" id="SSF56672">
    <property type="entry name" value="DNA/RNA polymerases"/>
    <property type="match status" value="1"/>
</dbReference>
<dbReference type="GO" id="GO:0016787">
    <property type="term" value="F:hydrolase activity"/>
    <property type="evidence" value="ECO:0007669"/>
    <property type="project" value="UniProtKB-KW"/>
</dbReference>
<feature type="non-terminal residue" evidence="8">
    <location>
        <position position="1"/>
    </location>
</feature>
<keyword evidence="6" id="KW-0695">RNA-directed DNA polymerase</keyword>
<dbReference type="PANTHER" id="PTHR35046">
    <property type="entry name" value="ZINC KNUCKLE (CCHC-TYPE) FAMILY PROTEIN"/>
    <property type="match status" value="1"/>
</dbReference>
<organism evidence="8 9">
    <name type="scientific">Mucuna pruriens</name>
    <name type="common">Velvet bean</name>
    <name type="synonym">Dolichos pruriens</name>
    <dbReference type="NCBI Taxonomy" id="157652"/>
    <lineage>
        <taxon>Eukaryota</taxon>
        <taxon>Viridiplantae</taxon>
        <taxon>Streptophyta</taxon>
        <taxon>Embryophyta</taxon>
        <taxon>Tracheophyta</taxon>
        <taxon>Spermatophyta</taxon>
        <taxon>Magnoliopsida</taxon>
        <taxon>eudicotyledons</taxon>
        <taxon>Gunneridae</taxon>
        <taxon>Pentapetalae</taxon>
        <taxon>rosids</taxon>
        <taxon>fabids</taxon>
        <taxon>Fabales</taxon>
        <taxon>Fabaceae</taxon>
        <taxon>Papilionoideae</taxon>
        <taxon>50 kb inversion clade</taxon>
        <taxon>NPAAA clade</taxon>
        <taxon>indigoferoid/millettioid clade</taxon>
        <taxon>Phaseoleae</taxon>
        <taxon>Mucuna</taxon>
    </lineage>
</organism>
<dbReference type="EMBL" id="QJKJ01007061">
    <property type="protein sequence ID" value="RDX84393.1"/>
    <property type="molecule type" value="Genomic_DNA"/>
</dbReference>
<evidence type="ECO:0000256" key="2">
    <source>
        <dbReference type="ARBA" id="ARBA00022695"/>
    </source>
</evidence>
<dbReference type="OrthoDB" id="1434098at2759"/>
<proteinExistence type="predicted"/>
<evidence type="ECO:0000256" key="4">
    <source>
        <dbReference type="ARBA" id="ARBA00022759"/>
    </source>
</evidence>
<sequence length="250" mass="29290">MQGDKVVAYASRKLKTRERNYPTHNLELEVVVIKLKMWRHHLYRPRFEDFDFTLNYHLGKANIVNDALSMKFMHISALMVRELDLLKKFKDLSLVCEIRVGQQINLFLAKQEEAITQGKISSFEIGNRSNLSVHPNATKMYQDIKGCFAKIKNKKPLGFLQPFHIPDWKWDNISMDFVSRLTKSSHFILINVKYSLEKLTILYIQEIVRLHGLPSSIVSYRDPRFIYRFLDSLHQALVGAKLRLSSPYHP</sequence>
<keyword evidence="5" id="KW-0378">Hydrolase</keyword>
<evidence type="ECO:0000313" key="9">
    <source>
        <dbReference type="Proteomes" id="UP000257109"/>
    </source>
</evidence>
<dbReference type="InterPro" id="IPR041373">
    <property type="entry name" value="RT_RNaseH"/>
</dbReference>
<feature type="domain" description="Reverse transcriptase RNase H-like" evidence="7">
    <location>
        <begin position="4"/>
        <end position="47"/>
    </location>
</feature>
<dbReference type="InterPro" id="IPR043502">
    <property type="entry name" value="DNA/RNA_pol_sf"/>
</dbReference>
<dbReference type="GO" id="GO:0004519">
    <property type="term" value="F:endonuclease activity"/>
    <property type="evidence" value="ECO:0007669"/>
    <property type="project" value="UniProtKB-KW"/>
</dbReference>
<dbReference type="GO" id="GO:0003964">
    <property type="term" value="F:RNA-directed DNA polymerase activity"/>
    <property type="evidence" value="ECO:0007669"/>
    <property type="project" value="UniProtKB-KW"/>
</dbReference>
<evidence type="ECO:0000259" key="7">
    <source>
        <dbReference type="Pfam" id="PF17917"/>
    </source>
</evidence>
<dbReference type="STRING" id="157652.A0A371G240"/>
<comment type="caution">
    <text evidence="8">The sequence shown here is derived from an EMBL/GenBank/DDBJ whole genome shotgun (WGS) entry which is preliminary data.</text>
</comment>
<keyword evidence="3" id="KW-0540">Nuclease</keyword>
<keyword evidence="9" id="KW-1185">Reference proteome</keyword>
<keyword evidence="4" id="KW-0255">Endonuclease</keyword>
<accession>A0A371G240</accession>
<dbReference type="Proteomes" id="UP000257109">
    <property type="component" value="Unassembled WGS sequence"/>
</dbReference>
<evidence type="ECO:0000256" key="3">
    <source>
        <dbReference type="ARBA" id="ARBA00022722"/>
    </source>
</evidence>
<evidence type="ECO:0000256" key="5">
    <source>
        <dbReference type="ARBA" id="ARBA00022801"/>
    </source>
</evidence>
<protein>
    <recommendedName>
        <fullName evidence="7">Reverse transcriptase RNase H-like domain-containing protein</fullName>
    </recommendedName>
</protein>
<dbReference type="PANTHER" id="PTHR35046:SF18">
    <property type="entry name" value="RNA-DIRECTED DNA POLYMERASE"/>
    <property type="match status" value="1"/>
</dbReference>
<keyword evidence="2" id="KW-0548">Nucleotidyltransferase</keyword>
<dbReference type="AlphaFoldDB" id="A0A371G240"/>
<evidence type="ECO:0000313" key="8">
    <source>
        <dbReference type="EMBL" id="RDX84393.1"/>
    </source>
</evidence>
<evidence type="ECO:0000256" key="1">
    <source>
        <dbReference type="ARBA" id="ARBA00022679"/>
    </source>
</evidence>
<dbReference type="Pfam" id="PF17917">
    <property type="entry name" value="RT_RNaseH"/>
    <property type="match status" value="1"/>
</dbReference>
<dbReference type="GO" id="GO:0003676">
    <property type="term" value="F:nucleic acid binding"/>
    <property type="evidence" value="ECO:0007669"/>
    <property type="project" value="InterPro"/>
</dbReference>
<dbReference type="InterPro" id="IPR036397">
    <property type="entry name" value="RNaseH_sf"/>
</dbReference>
<gene>
    <name evidence="8" type="ORF">CR513_34563</name>
</gene>
<reference evidence="8" key="1">
    <citation type="submission" date="2018-05" db="EMBL/GenBank/DDBJ databases">
        <title>Draft genome of Mucuna pruriens seed.</title>
        <authorList>
            <person name="Nnadi N.E."/>
            <person name="Vos R."/>
            <person name="Hasami M.H."/>
            <person name="Devisetty U.K."/>
            <person name="Aguiy J.C."/>
        </authorList>
    </citation>
    <scope>NUCLEOTIDE SEQUENCE [LARGE SCALE GENOMIC DNA]</scope>
    <source>
        <strain evidence="8">JCA_2017</strain>
    </source>
</reference>
<keyword evidence="1" id="KW-0808">Transferase</keyword>
<evidence type="ECO:0000256" key="6">
    <source>
        <dbReference type="ARBA" id="ARBA00022918"/>
    </source>
</evidence>
<name>A0A371G240_MUCPR</name>
<dbReference type="Gene3D" id="3.30.420.10">
    <property type="entry name" value="Ribonuclease H-like superfamily/Ribonuclease H"/>
    <property type="match status" value="1"/>
</dbReference>
<dbReference type="InterPro" id="IPR012337">
    <property type="entry name" value="RNaseH-like_sf"/>
</dbReference>